<dbReference type="InterPro" id="IPR055309">
    <property type="entry name" value="Znf318-like"/>
</dbReference>
<accession>A0AAN9BJI4</accession>
<feature type="compositionally biased region" description="Basic and acidic residues" evidence="1">
    <location>
        <begin position="277"/>
        <end position="286"/>
    </location>
</feature>
<dbReference type="GO" id="GO:0005654">
    <property type="term" value="C:nucleoplasm"/>
    <property type="evidence" value="ECO:0007669"/>
    <property type="project" value="TreeGrafter"/>
</dbReference>
<feature type="compositionally biased region" description="Basic and acidic residues" evidence="1">
    <location>
        <begin position="2005"/>
        <end position="2015"/>
    </location>
</feature>
<feature type="compositionally biased region" description="Low complexity" evidence="1">
    <location>
        <begin position="401"/>
        <end position="410"/>
    </location>
</feature>
<feature type="compositionally biased region" description="Basic and acidic residues" evidence="1">
    <location>
        <begin position="1203"/>
        <end position="1219"/>
    </location>
</feature>
<feature type="compositionally biased region" description="Basic residues" evidence="1">
    <location>
        <begin position="507"/>
        <end position="525"/>
    </location>
</feature>
<dbReference type="InterPro" id="IPR003604">
    <property type="entry name" value="Matrin/U1-like-C_Znf_C2H2"/>
</dbReference>
<evidence type="ECO:0000256" key="1">
    <source>
        <dbReference type="SAM" id="MobiDB-lite"/>
    </source>
</evidence>
<protein>
    <recommendedName>
        <fullName evidence="2">U1-type domain-containing protein</fullName>
    </recommendedName>
</protein>
<keyword evidence="4" id="KW-1185">Reference proteome</keyword>
<dbReference type="GO" id="GO:0045892">
    <property type="term" value="P:negative regulation of DNA-templated transcription"/>
    <property type="evidence" value="ECO:0007669"/>
    <property type="project" value="TreeGrafter"/>
</dbReference>
<feature type="compositionally biased region" description="Basic and acidic residues" evidence="1">
    <location>
        <begin position="1610"/>
        <end position="1619"/>
    </location>
</feature>
<sequence>MVYRGRGNPRARGFTRPFHARGRSRRPFQHHGQNRGFGRGGPPSDEGLRITLRNPGRDRRDDEEYNYGQGSQTYDREPGRRGSYDDYEDKYGGEPSHGYEQEPASFDEQQGSPKRGQLESAVPEDESLRITVAKNRFDEQAPEGRWRDEGREDRRFDSRGAEDDRGRFRDQEGRNDWEERSPQANRDDNLRGRGRGHFDRNYDPIYRGRGIGDFRGRGRGNYEYNERGRGRGFYNTFDRGRGRGGYDQGRLSLDDDFDRSSQRRLSISPIRRRSRSRDRLSRSPDRRRSRSRSRGRSRRRSYSRERRSLSRGRRSRSYDRRSRSRSRSGSRRSFSRSDSRNRSPVRRSRSPSPFRKAPSRNRSPSPLARALSRNRSPSPLARALSRNRSPSPTQMRRALSRSRIPSPLRRAQSRNRSPSPMRRALSRPKSMGRELGPVAPVMADGSPRRSPIRSKSQGPGEMRGRSQSRGRELRSQSRGRDLRSQSRGRDQRSQSRSKSQGRDRRSQSRGRTSRSQSRARSRHSRSSSSSSSSSTDSRSRSSQPELSEQQYEEEMYRRLKTELSANKDPKDREERIAKHIREMAKLSPALFRQFMAKNAGNLSAMALMQSEPPDQSVEADPNQLIETDANGRPLRSILKRQGESPPPPERSPTPPPPEPPSGLSQIEKVIQALRKGGTKQEEKKPVKEGSTPVPTGALRNLSSYMDIEEEEEFLYGGGPRRREPPPERPPGPFWAMGQVGEQPPRGTGAFGQFGPSHQTVNLAPNVDLDLPSSQPSETGLPPKKHPFDMFEELTSKKVEPVKIPSAFGSFEEKEKSYEQWRASVFKKQTPEKPKEPTLPPSTSIEGKETAEQLSATVENILKSIGFNFELSQRMQELAKQKKEDESQQGIMIDQSASFLGSDALTENLTSVFKKDRKPEEHEVTNFMKEIEAATRLAKEKAAKAREAEKRHVRGRTPAADNEGSRHVRGRTPAADNEGSRHVRGRTPAADNEGSRHIRGRTPGADNEFSRGRDRSKDHHSHRESDDHRDRSEREGGAMHEQPKRTRRDSVGGGALSRFDIPTSSVHSPYDPSVPDYTHTQPYHPHSRPQSGYDDIDDHLYGGMDFEDAHQSKPVRTSNLISLGGDSSGHERTVVEREGSGRIRSKSFSETKLKDFDRPDRDMEDVSHKKSGERILIVKKKEDKSRIDSPGSDNSFSRRIILPPREKGKLDRTPESESRRDGKRRAGSPVSPRQSKQSRRSPSVEDRPTERIVFQKSKSSKQPEPQKAESYRKEKNKSPTPEKVSFDSRYKFQIARASSQKTDPRTEREISKTSSNKLDLMKAKIKAELPKPGALADKIKAEVERAAKIAQDKARLLERKKKILALDSELEALRNQYNEMLRKRRRQKDGHKDPLLAENSKLQDEISAQLRALRDGKDVPFGAPLASQQPKASAESSSSKTAASKSANVDKKAEEEKVKVHFEYFDPGTHWCSTCNVMCGHMFDFFKHLETKKHQQKLDPFNRPWLVEAMQKAEKKPKPQGPVQAHPIKGLEFMQATAAFYCSLCSQFCGDLSIAETHIKSEEHNDKYRDYLSQHPYYEKRYMLERSAALATQKHFTPEEEEEKSNGSDSDSEKKSSDASKKKKSTKSNDKESPKEKKGKDWKEKIYRSKTMYSDYEEDSKSKSDSKEKDKDSRRSRGGSRERGKSSRDRWDNKERENSRGSKESQDRKDSKESSKKDAKENGKSEKTLSKLPVQETVPESKKEELPAQDAKAEDKSKSVSEESTAEKTPQESQEETKKEGKTKPEEAKKREESGNPEAEADAKGKIPIKLTGKSGIKPATTTLPPWKVFTRPIPKLTMQKRLLASRPQQVAATGAKGPALPNEDPVPLEDFLTLGSKKKTPVPVMPDVPEIPQPPDPKSAKKTEEDQQKWEEMMLLGIDPSSLMPDVTPRPPPPPSQNLSMPPGMVVQGASSSEIASAERKDLSSSDSDSSPVKPKDNTASSSNTEEDVPWKRKKGENDSNSDSDSDKGKPKDAESASSVSMDLDEMEEVKTVTPLPPSFMPEPQTPVPHSHPTAVVPPLPPAPPVNVALPPAPPVHQTLLPTPDFTVPPPGFFPMMLDTSFPPPNFAPLPPYAPPPLPADAPPPPPPPPDGAGKKQAYPAIKKPVINVTPIPDPKPKAGTSKRPIKPGMPQTSVKTTGAKTPTSAGAKATSSGAQATTAGAPATSAGAQATSAGAKATPAGAKATSSGAHATTAGAQATSAGAKATSAGAKAPLAGAKATSSGAKAPSAGAKATSAGAKAPSAGAKATSSGAKATSAGAKAPSAGAKATSSGAQATTAGAQATSAGAKATSAGAKATSAGSNQSPAATKTVTAQGQSKPAVTGAAKSKAAAKNVKKPPQGSPAKAKLQQAPVKASSNPKTENLESGAGESTAAETVVSDLSSVAVIENPEPGPALELQPSTSTSEVVSQEVVPATEGQAATAEVSPVTSTQASPVVSTQAAADTSTQAASATSTQAASATSTQAASATSTQAASATSTQAASATSTQAASATSTQAATSPTKKQTAAQRVKAARKVSPAPLAEASSAEPAQEEEAGDEPTPKRRKTRSQTRTQPLRQTRSRTRQKRTGDEPDVTASDEGNLLQCEGEAASSTAQEAETGNGSKASSTSACVLDLTSPPADSSVGSEANTEVTSSSSDMKSCGAAKMSPPRVDSALNLTLTPEAREARQGRVEQTIPEDLSSYAEPQDLSTSSSSGKGKGRRALEMPIDLTMRLAPLQAAGSSSEEPPVLEEMQPSPSTSSQISSSEGAQRAEGALDPQTVKDTLLSCSSSLNPSTGALVDMDVSDEAGLVDTAPSQLADSAGLGVDPQGDLVDFSLAPMDFEGLVDMDVEDSAFAAAVPAPPPEGAEEDGGTADSTLD</sequence>
<evidence type="ECO:0000259" key="2">
    <source>
        <dbReference type="SMART" id="SM00451"/>
    </source>
</evidence>
<feature type="compositionally biased region" description="Pro residues" evidence="1">
    <location>
        <begin position="2035"/>
        <end position="2047"/>
    </location>
</feature>
<dbReference type="PANTHER" id="PTHR15577:SF2">
    <property type="entry name" value="ZINC FINGER PROTEIN 318"/>
    <property type="match status" value="1"/>
</dbReference>
<feature type="compositionally biased region" description="Polar residues" evidence="1">
    <location>
        <begin position="2641"/>
        <end position="2650"/>
    </location>
</feature>
<proteinExistence type="predicted"/>
<feature type="compositionally biased region" description="Basic and acidic residues" evidence="1">
    <location>
        <begin position="1658"/>
        <end position="1728"/>
    </location>
</feature>
<feature type="compositionally biased region" description="Polar residues" evidence="1">
    <location>
        <begin position="2806"/>
        <end position="2816"/>
    </location>
</feature>
<evidence type="ECO:0000313" key="4">
    <source>
        <dbReference type="Proteomes" id="UP001374579"/>
    </source>
</evidence>
<feature type="compositionally biased region" description="Basic residues" evidence="1">
    <location>
        <begin position="18"/>
        <end position="33"/>
    </location>
</feature>
<feature type="compositionally biased region" description="Basic and acidic residues" evidence="1">
    <location>
        <begin position="1301"/>
        <end position="1310"/>
    </location>
</feature>
<feature type="compositionally biased region" description="Polar residues" evidence="1">
    <location>
        <begin position="2467"/>
        <end position="2477"/>
    </location>
</feature>
<dbReference type="GO" id="GO:0008270">
    <property type="term" value="F:zinc ion binding"/>
    <property type="evidence" value="ECO:0007669"/>
    <property type="project" value="InterPro"/>
</dbReference>
<feature type="compositionally biased region" description="Pro residues" evidence="1">
    <location>
        <begin position="2104"/>
        <end position="2131"/>
    </location>
</feature>
<feature type="compositionally biased region" description="Basic and acidic residues" evidence="1">
    <location>
        <begin position="1007"/>
        <end position="1049"/>
    </location>
</feature>
<feature type="domain" description="U1-type" evidence="2">
    <location>
        <begin position="1466"/>
        <end position="1500"/>
    </location>
</feature>
<feature type="compositionally biased region" description="Low complexity" evidence="1">
    <location>
        <begin position="2774"/>
        <end position="2786"/>
    </location>
</feature>
<feature type="region of interest" description="Disordered" evidence="1">
    <location>
        <begin position="2104"/>
        <end position="2820"/>
    </location>
</feature>
<feature type="compositionally biased region" description="Basic and acidic residues" evidence="1">
    <location>
        <begin position="135"/>
        <end position="202"/>
    </location>
</feature>
<dbReference type="EMBL" id="JBAMIC010000008">
    <property type="protein sequence ID" value="KAK7104305.1"/>
    <property type="molecule type" value="Genomic_DNA"/>
</dbReference>
<feature type="compositionally biased region" description="Low complexity" evidence="1">
    <location>
        <begin position="2558"/>
        <end position="2570"/>
    </location>
</feature>
<name>A0AAN9BJI4_9CAEN</name>
<feature type="compositionally biased region" description="Basic and acidic residues" evidence="1">
    <location>
        <begin position="1127"/>
        <end position="1172"/>
    </location>
</feature>
<feature type="compositionally biased region" description="Basic and acidic residues" evidence="1">
    <location>
        <begin position="936"/>
        <end position="949"/>
    </location>
</feature>
<dbReference type="GO" id="GO:0003676">
    <property type="term" value="F:nucleic acid binding"/>
    <property type="evidence" value="ECO:0007669"/>
    <property type="project" value="InterPro"/>
</dbReference>
<feature type="compositionally biased region" description="Basic and acidic residues" evidence="1">
    <location>
        <begin position="1626"/>
        <end position="1646"/>
    </location>
</feature>
<comment type="caution">
    <text evidence="3">The sequence shown here is derived from an EMBL/GenBank/DDBJ whole genome shotgun (WGS) entry which is preliminary data.</text>
</comment>
<feature type="region of interest" description="Disordered" evidence="1">
    <location>
        <begin position="1847"/>
        <end position="2059"/>
    </location>
</feature>
<feature type="compositionally biased region" description="Acidic residues" evidence="1">
    <location>
        <begin position="2886"/>
        <end position="2899"/>
    </location>
</feature>
<feature type="compositionally biased region" description="Basic and acidic residues" evidence="1">
    <location>
        <begin position="554"/>
        <end position="579"/>
    </location>
</feature>
<feature type="compositionally biased region" description="Low complexity" evidence="1">
    <location>
        <begin position="2626"/>
        <end position="2640"/>
    </location>
</feature>
<feature type="compositionally biased region" description="Basic and acidic residues" evidence="1">
    <location>
        <begin position="469"/>
        <end position="493"/>
    </location>
</feature>
<feature type="compositionally biased region" description="Low complexity" evidence="1">
    <location>
        <begin position="526"/>
        <end position="543"/>
    </location>
</feature>
<feature type="compositionally biased region" description="Basic and acidic residues" evidence="1">
    <location>
        <begin position="1738"/>
        <end position="1793"/>
    </location>
</feature>
<dbReference type="GO" id="GO:0045893">
    <property type="term" value="P:positive regulation of DNA-templated transcription"/>
    <property type="evidence" value="ECO:0007669"/>
    <property type="project" value="TreeGrafter"/>
</dbReference>
<reference evidence="3 4" key="1">
    <citation type="submission" date="2024-02" db="EMBL/GenBank/DDBJ databases">
        <title>Chromosome-scale genome assembly of the rough periwinkle Littorina saxatilis.</title>
        <authorList>
            <person name="De Jode A."/>
            <person name="Faria R."/>
            <person name="Formenti G."/>
            <person name="Sims Y."/>
            <person name="Smith T.P."/>
            <person name="Tracey A."/>
            <person name="Wood J.M.D."/>
            <person name="Zagrodzka Z.B."/>
            <person name="Johannesson K."/>
            <person name="Butlin R.K."/>
            <person name="Leder E.H."/>
        </authorList>
    </citation>
    <scope>NUCLEOTIDE SEQUENCE [LARGE SCALE GENOMIC DNA]</scope>
    <source>
        <strain evidence="3">Snail1</strain>
        <tissue evidence="3">Muscle</tissue>
    </source>
</reference>
<dbReference type="Proteomes" id="UP001374579">
    <property type="component" value="Unassembled WGS sequence"/>
</dbReference>
<evidence type="ECO:0000313" key="3">
    <source>
        <dbReference type="EMBL" id="KAK7104305.1"/>
    </source>
</evidence>
<feature type="compositionally biased region" description="Low complexity" evidence="1">
    <location>
        <begin position="2478"/>
        <end position="2540"/>
    </location>
</feature>
<feature type="compositionally biased region" description="Basic residues" evidence="1">
    <location>
        <begin position="287"/>
        <end position="301"/>
    </location>
</feature>
<feature type="compositionally biased region" description="Basic residues" evidence="1">
    <location>
        <begin position="322"/>
        <end position="334"/>
    </location>
</feature>
<feature type="region of interest" description="Disordered" evidence="1">
    <location>
        <begin position="936"/>
        <end position="1314"/>
    </location>
</feature>
<feature type="domain" description="U1-type" evidence="2">
    <location>
        <begin position="1536"/>
        <end position="1570"/>
    </location>
</feature>
<feature type="compositionally biased region" description="Basic and acidic residues" evidence="1">
    <location>
        <begin position="1263"/>
        <end position="1276"/>
    </location>
</feature>
<feature type="compositionally biased region" description="Polar residues" evidence="1">
    <location>
        <begin position="2659"/>
        <end position="2679"/>
    </location>
</feature>
<feature type="region of interest" description="Disordered" evidence="1">
    <location>
        <begin position="1"/>
        <end position="579"/>
    </location>
</feature>
<feature type="compositionally biased region" description="Pro residues" evidence="1">
    <location>
        <begin position="644"/>
        <end position="660"/>
    </location>
</feature>
<feature type="region of interest" description="Disordered" evidence="1">
    <location>
        <begin position="1418"/>
        <end position="1451"/>
    </location>
</feature>
<feature type="compositionally biased region" description="Basic and acidic residues" evidence="1">
    <location>
        <begin position="74"/>
        <end position="100"/>
    </location>
</feature>
<feature type="compositionally biased region" description="Basic and acidic residues" evidence="1">
    <location>
        <begin position="1898"/>
        <end position="1912"/>
    </location>
</feature>
<dbReference type="SMART" id="SM00451">
    <property type="entry name" value="ZnF_U1"/>
    <property type="match status" value="2"/>
</dbReference>
<feature type="compositionally biased region" description="Low complexity" evidence="1">
    <location>
        <begin position="1425"/>
        <end position="1446"/>
    </location>
</feature>
<feature type="compositionally biased region" description="Low complexity" evidence="1">
    <location>
        <begin position="2176"/>
        <end position="2342"/>
    </location>
</feature>
<gene>
    <name evidence="3" type="ORF">V1264_019045</name>
</gene>
<feature type="region of interest" description="Disordered" evidence="1">
    <location>
        <begin position="2875"/>
        <end position="2899"/>
    </location>
</feature>
<feature type="region of interest" description="Disordered" evidence="1">
    <location>
        <begin position="1380"/>
        <end position="1400"/>
    </location>
</feature>
<dbReference type="PANTHER" id="PTHR15577">
    <property type="entry name" value="ZINC FINGER CONTAINING PROTEIN"/>
    <property type="match status" value="1"/>
</dbReference>
<feature type="region of interest" description="Disordered" evidence="1">
    <location>
        <begin position="607"/>
        <end position="787"/>
    </location>
</feature>
<feature type="region of interest" description="Disordered" evidence="1">
    <location>
        <begin position="825"/>
        <end position="847"/>
    </location>
</feature>
<feature type="compositionally biased region" description="Low complexity" evidence="1">
    <location>
        <begin position="2439"/>
        <end position="2454"/>
    </location>
</feature>
<organism evidence="3 4">
    <name type="scientific">Littorina saxatilis</name>
    <dbReference type="NCBI Taxonomy" id="31220"/>
    <lineage>
        <taxon>Eukaryota</taxon>
        <taxon>Metazoa</taxon>
        <taxon>Spiralia</taxon>
        <taxon>Lophotrochozoa</taxon>
        <taxon>Mollusca</taxon>
        <taxon>Gastropoda</taxon>
        <taxon>Caenogastropoda</taxon>
        <taxon>Littorinimorpha</taxon>
        <taxon>Littorinoidea</taxon>
        <taxon>Littorinidae</taxon>
        <taxon>Littorina</taxon>
    </lineage>
</organism>
<feature type="compositionally biased region" description="Polar residues" evidence="1">
    <location>
        <begin position="2343"/>
        <end position="2360"/>
    </location>
</feature>
<feature type="compositionally biased region" description="Pro residues" evidence="1">
    <location>
        <begin position="1883"/>
        <end position="1897"/>
    </location>
</feature>
<feature type="compositionally biased region" description="Basic and acidic residues" evidence="1">
    <location>
        <begin position="678"/>
        <end position="687"/>
    </location>
</feature>
<feature type="region of interest" description="Disordered" evidence="1">
    <location>
        <begin position="1593"/>
        <end position="1826"/>
    </location>
</feature>